<dbReference type="InterPro" id="IPR000198">
    <property type="entry name" value="RhoGAP_dom"/>
</dbReference>
<gene>
    <name evidence="3" type="ORF">DME_LOCUS2193</name>
</gene>
<dbReference type="AlphaFoldDB" id="A0A0N4UK42"/>
<dbReference type="InterPro" id="IPR051576">
    <property type="entry name" value="PX-Rho_GAP"/>
</dbReference>
<dbReference type="Proteomes" id="UP000038040">
    <property type="component" value="Unplaced"/>
</dbReference>
<evidence type="ECO:0000313" key="5">
    <source>
        <dbReference type="Proteomes" id="UP000274756"/>
    </source>
</evidence>
<dbReference type="OrthoDB" id="79452at2759"/>
<evidence type="ECO:0000313" key="6">
    <source>
        <dbReference type="WBParaSite" id="DME_0000806801-mRNA-1"/>
    </source>
</evidence>
<evidence type="ECO:0000259" key="2">
    <source>
        <dbReference type="PROSITE" id="PS50238"/>
    </source>
</evidence>
<dbReference type="Pfam" id="PF00620">
    <property type="entry name" value="RhoGAP"/>
    <property type="match status" value="1"/>
</dbReference>
<evidence type="ECO:0000256" key="1">
    <source>
        <dbReference type="ARBA" id="ARBA00022468"/>
    </source>
</evidence>
<name>A0A0N4UK42_DRAME</name>
<evidence type="ECO:0000313" key="3">
    <source>
        <dbReference type="EMBL" id="VDN52220.1"/>
    </source>
</evidence>
<accession>A0A0N4UK42</accession>
<dbReference type="WBParaSite" id="DME_0000806801-mRNA-1">
    <property type="protein sequence ID" value="DME_0000806801-mRNA-1"/>
    <property type="gene ID" value="DME_0000806801"/>
</dbReference>
<sequence length="458" mass="52807">VGIFPSECVQIFDSKPDLNIDDNVSEQNQIHDRHQRRSMSIVWTLLKRNTIRNIPVFGTDLIEYLHKTGQDVPTILKKCVEVIEECGIVTGIYRQCGIKSNIQKLKCGFDSGKLPNLFHETILKDIHSVSSLLKQYFRQLPNPLFTFELYSDFVCAYEANDESKVERCKDVLKRLPDEHYRTAKYLFNHLHRLCQLTHLTDMNSKNLAIVWAPNLFSASNNHLSFRCPQRQNDDGTCILRGLNAQTGLCNFLLIHTVHLFPNDTSNLTMCNELLSCSTRNDDQQTIANFSKRNYFNINGEPSVDNAYSNLKNKWKAFEKKKLNGDYHSQTVKWSLKQSFYQFSIQFYQRKNDIRKNFNIYIMSNLSVSLFRSPSLDTSEILRSKRSASLISFVTRSVEEFQNRVVQTWKSCAPANRFTKDVNSIEDGSNDFIIQKSISNLNRNDGNGQLIAANNHSVV</sequence>
<dbReference type="PROSITE" id="PS50238">
    <property type="entry name" value="RHOGAP"/>
    <property type="match status" value="1"/>
</dbReference>
<dbReference type="Gene3D" id="1.10.555.10">
    <property type="entry name" value="Rho GTPase activation protein"/>
    <property type="match status" value="1"/>
</dbReference>
<reference evidence="6" key="1">
    <citation type="submission" date="2017-02" db="UniProtKB">
        <authorList>
            <consortium name="WormBaseParasite"/>
        </authorList>
    </citation>
    <scope>IDENTIFICATION</scope>
</reference>
<dbReference type="GO" id="GO:0007264">
    <property type="term" value="P:small GTPase-mediated signal transduction"/>
    <property type="evidence" value="ECO:0007669"/>
    <property type="project" value="TreeGrafter"/>
</dbReference>
<proteinExistence type="predicted"/>
<feature type="domain" description="Rho-GAP" evidence="2">
    <location>
        <begin position="59"/>
        <end position="260"/>
    </location>
</feature>
<evidence type="ECO:0000313" key="4">
    <source>
        <dbReference type="Proteomes" id="UP000038040"/>
    </source>
</evidence>
<protein>
    <submittedName>
        <fullName evidence="6">Rho-GAP domain-containing protein</fullName>
    </submittedName>
</protein>
<reference evidence="3 5" key="2">
    <citation type="submission" date="2018-11" db="EMBL/GenBank/DDBJ databases">
        <authorList>
            <consortium name="Pathogen Informatics"/>
        </authorList>
    </citation>
    <scope>NUCLEOTIDE SEQUENCE [LARGE SCALE GENOMIC DNA]</scope>
</reference>
<dbReference type="GO" id="GO:0005096">
    <property type="term" value="F:GTPase activator activity"/>
    <property type="evidence" value="ECO:0007669"/>
    <property type="project" value="UniProtKB-KW"/>
</dbReference>
<keyword evidence="5" id="KW-1185">Reference proteome</keyword>
<dbReference type="InterPro" id="IPR008936">
    <property type="entry name" value="Rho_GTPase_activation_prot"/>
</dbReference>
<dbReference type="EMBL" id="UYYG01000049">
    <property type="protein sequence ID" value="VDN52220.1"/>
    <property type="molecule type" value="Genomic_DNA"/>
</dbReference>
<dbReference type="SMART" id="SM00324">
    <property type="entry name" value="RhoGAP"/>
    <property type="match status" value="1"/>
</dbReference>
<dbReference type="SUPFAM" id="SSF48350">
    <property type="entry name" value="GTPase activation domain, GAP"/>
    <property type="match status" value="1"/>
</dbReference>
<dbReference type="PANTHER" id="PTHR15729:SF10">
    <property type="entry name" value="GTPASE-ACTIVATING PROTEIN CDGAPR"/>
    <property type="match status" value="1"/>
</dbReference>
<dbReference type="STRING" id="318479.A0A0N4UK42"/>
<dbReference type="Proteomes" id="UP000274756">
    <property type="component" value="Unassembled WGS sequence"/>
</dbReference>
<organism evidence="4 6">
    <name type="scientific">Dracunculus medinensis</name>
    <name type="common">Guinea worm</name>
    <dbReference type="NCBI Taxonomy" id="318479"/>
    <lineage>
        <taxon>Eukaryota</taxon>
        <taxon>Metazoa</taxon>
        <taxon>Ecdysozoa</taxon>
        <taxon>Nematoda</taxon>
        <taxon>Chromadorea</taxon>
        <taxon>Rhabditida</taxon>
        <taxon>Spirurina</taxon>
        <taxon>Dracunculoidea</taxon>
        <taxon>Dracunculidae</taxon>
        <taxon>Dracunculus</taxon>
    </lineage>
</organism>
<keyword evidence="1" id="KW-0343">GTPase activation</keyword>
<dbReference type="PANTHER" id="PTHR15729">
    <property type="entry name" value="CDC42 GTPASE-ACTIVATING PROTEIN"/>
    <property type="match status" value="1"/>
</dbReference>